<dbReference type="Proteomes" id="UP000827424">
    <property type="component" value="Segment"/>
</dbReference>
<feature type="compositionally biased region" description="Basic and acidic residues" evidence="1">
    <location>
        <begin position="229"/>
        <end position="247"/>
    </location>
</feature>
<feature type="region of interest" description="Disordered" evidence="1">
    <location>
        <begin position="1"/>
        <end position="66"/>
    </location>
</feature>
<gene>
    <name evidence="2" type="ORF">CPT_ProddE_025</name>
</gene>
<dbReference type="InterPro" id="IPR008768">
    <property type="entry name" value="Gp9-like"/>
</dbReference>
<accession>A0AAE9BMG8</accession>
<dbReference type="GO" id="GO:0019069">
    <property type="term" value="P:viral capsid assembly"/>
    <property type="evidence" value="ECO:0007669"/>
    <property type="project" value="InterPro"/>
</dbReference>
<feature type="region of interest" description="Disordered" evidence="1">
    <location>
        <begin position="229"/>
        <end position="253"/>
    </location>
</feature>
<name>A0AAE9BMG8_9CAUD</name>
<organism evidence="2 3">
    <name type="scientific">Desulfovibrio phage ProddE</name>
    <dbReference type="NCBI Taxonomy" id="2866661"/>
    <lineage>
        <taxon>Viruses</taxon>
        <taxon>Duplodnaviria</taxon>
        <taxon>Heunggongvirae</taxon>
        <taxon>Uroviricota</taxon>
        <taxon>Caudoviricetes</taxon>
        <taxon>Autographivirales</taxon>
        <taxon>Autographivirales incertae sedis</taxon>
        <taxon>Proddevirus</taxon>
        <taxon>Proddevirus proddE</taxon>
    </lineage>
</organism>
<dbReference type="Pfam" id="PF05396">
    <property type="entry name" value="Phage_T7_Capsid"/>
    <property type="match status" value="1"/>
</dbReference>
<proteinExistence type="predicted"/>
<dbReference type="EMBL" id="MZ666938">
    <property type="protein sequence ID" value="UAJ16905.1"/>
    <property type="molecule type" value="Genomic_DNA"/>
</dbReference>
<reference evidence="2" key="1">
    <citation type="submission" date="2021-07" db="EMBL/GenBank/DDBJ databases">
        <title>A sheep in wolf's clothing: the temperate origins of bacteriophage T7.</title>
        <authorList>
            <person name="Boeckman J.X."/>
            <person name="Korn A."/>
            <person name="Yao G."/>
            <person name="Ravindran A."/>
            <person name="Gonzalez C."/>
            <person name="Gill J."/>
        </authorList>
    </citation>
    <scope>NUCLEOTIDE SEQUENCE</scope>
</reference>
<evidence type="ECO:0000256" key="1">
    <source>
        <dbReference type="SAM" id="MobiDB-lite"/>
    </source>
</evidence>
<evidence type="ECO:0000313" key="2">
    <source>
        <dbReference type="EMBL" id="UAJ16905.1"/>
    </source>
</evidence>
<evidence type="ECO:0000313" key="3">
    <source>
        <dbReference type="Proteomes" id="UP000827424"/>
    </source>
</evidence>
<keyword evidence="3" id="KW-1185">Reference proteome</keyword>
<sequence>MSDQTNIVEAPYEVAGAEDPKAAQAAEESNGGSGVDSSAGEGTPAESQKETEATTDEGTKKLEGEKELIEQVSKATREEAEETLKQNGLDFGKFEQEYLANGSLSEESYAALEKAGIGKNYVDAYIKGNEAILQRFIGEVNEMAGGAEQYKAMTTWAESNLPKEEIDAYNSIMNSGNQPMIKIAVSGLISRYRDAEGVEPQIIKGKASSSSPAEGGSFASAEEMLKAMRDPRYGKDPVYTREVERKTGNSNFF</sequence>
<protein>
    <submittedName>
        <fullName evidence="2">Capsid assembly protein</fullName>
    </submittedName>
</protein>
<feature type="compositionally biased region" description="Basic and acidic residues" evidence="1">
    <location>
        <begin position="47"/>
        <end position="66"/>
    </location>
</feature>